<keyword evidence="5 7" id="KW-1133">Transmembrane helix</keyword>
<feature type="transmembrane region" description="Helical" evidence="7">
    <location>
        <begin position="108"/>
        <end position="128"/>
    </location>
</feature>
<keyword evidence="4" id="KW-0256">Endoplasmic reticulum</keyword>
<reference evidence="8" key="2">
    <citation type="journal article" date="2021" name="Genome Biol. Evol.">
        <title>Developing a high-quality reference genome for a parasitic bivalve with doubly uniparental inheritance (Bivalvia: Unionida).</title>
        <authorList>
            <person name="Smith C.H."/>
        </authorList>
    </citation>
    <scope>NUCLEOTIDE SEQUENCE</scope>
    <source>
        <strain evidence="8">CHS0354</strain>
        <tissue evidence="8">Mantle</tissue>
    </source>
</reference>
<keyword evidence="6 7" id="KW-0472">Membrane</keyword>
<reference evidence="8" key="3">
    <citation type="submission" date="2023-05" db="EMBL/GenBank/DDBJ databases">
        <authorList>
            <person name="Smith C.H."/>
        </authorList>
    </citation>
    <scope>NUCLEOTIDE SEQUENCE</scope>
    <source>
        <strain evidence="8">CHS0354</strain>
        <tissue evidence="8">Mantle</tissue>
    </source>
</reference>
<evidence type="ECO:0000256" key="4">
    <source>
        <dbReference type="ARBA" id="ARBA00022824"/>
    </source>
</evidence>
<keyword evidence="3 7" id="KW-0812">Transmembrane</keyword>
<sequence>MASSHGPRVVGTDGSDHWHRESVAWQYRISSVNKSRLRTCTGVQLILGLAVFIRLLPGITSLIGLSLYQKLRQWDVPAPKSWEYAWIVSLVAALLGLKSLAKNELLLLKQYMIGTVVFGLLPVIYGIIDQIDDMYAYLYDKNYKSRMFGYPAVVVWFLFLAVALQLHGFGLYFASVLFQAWRPKPKKS</sequence>
<dbReference type="AlphaFoldDB" id="A0AAE0W7R1"/>
<comment type="similarity">
    <text evidence="2">Belongs to the jagunal family.</text>
</comment>
<evidence type="ECO:0000256" key="3">
    <source>
        <dbReference type="ARBA" id="ARBA00022692"/>
    </source>
</evidence>
<evidence type="ECO:0000256" key="2">
    <source>
        <dbReference type="ARBA" id="ARBA00008462"/>
    </source>
</evidence>
<feature type="transmembrane region" description="Helical" evidence="7">
    <location>
        <begin position="148"/>
        <end position="178"/>
    </location>
</feature>
<evidence type="ECO:0000313" key="8">
    <source>
        <dbReference type="EMBL" id="KAK3603315.1"/>
    </source>
</evidence>
<accession>A0AAE0W7R1</accession>
<evidence type="ECO:0008006" key="10">
    <source>
        <dbReference type="Google" id="ProtNLM"/>
    </source>
</evidence>
<dbReference type="PANTHER" id="PTHR20955">
    <property type="entry name" value="PROTEIN JAGUNAL HOMOLOG 1"/>
    <property type="match status" value="1"/>
</dbReference>
<dbReference type="GO" id="GO:0005789">
    <property type="term" value="C:endoplasmic reticulum membrane"/>
    <property type="evidence" value="ECO:0007669"/>
    <property type="project" value="UniProtKB-SubCell"/>
</dbReference>
<feature type="transmembrane region" description="Helical" evidence="7">
    <location>
        <begin position="84"/>
        <end position="101"/>
    </location>
</feature>
<comment type="caution">
    <text evidence="8">The sequence shown here is derived from an EMBL/GenBank/DDBJ whole genome shotgun (WGS) entry which is preliminary data.</text>
</comment>
<evidence type="ECO:0000256" key="5">
    <source>
        <dbReference type="ARBA" id="ARBA00022989"/>
    </source>
</evidence>
<organism evidence="8 9">
    <name type="scientific">Potamilus streckersoni</name>
    <dbReference type="NCBI Taxonomy" id="2493646"/>
    <lineage>
        <taxon>Eukaryota</taxon>
        <taxon>Metazoa</taxon>
        <taxon>Spiralia</taxon>
        <taxon>Lophotrochozoa</taxon>
        <taxon>Mollusca</taxon>
        <taxon>Bivalvia</taxon>
        <taxon>Autobranchia</taxon>
        <taxon>Heteroconchia</taxon>
        <taxon>Palaeoheterodonta</taxon>
        <taxon>Unionida</taxon>
        <taxon>Unionoidea</taxon>
        <taxon>Unionidae</taxon>
        <taxon>Ambleminae</taxon>
        <taxon>Lampsilini</taxon>
        <taxon>Potamilus</taxon>
    </lineage>
</organism>
<proteinExistence type="inferred from homology"/>
<protein>
    <recommendedName>
        <fullName evidence="10">Protein jagunal</fullName>
    </recommendedName>
</protein>
<gene>
    <name evidence="8" type="ORF">CHS0354_025920</name>
</gene>
<dbReference type="GO" id="GO:0016192">
    <property type="term" value="P:vesicle-mediated transport"/>
    <property type="evidence" value="ECO:0007669"/>
    <property type="project" value="TreeGrafter"/>
</dbReference>
<evidence type="ECO:0000313" key="9">
    <source>
        <dbReference type="Proteomes" id="UP001195483"/>
    </source>
</evidence>
<comment type="subcellular location">
    <subcellularLocation>
        <location evidence="1">Endoplasmic reticulum membrane</location>
        <topology evidence="1">Multi-pass membrane protein</topology>
    </subcellularLocation>
</comment>
<dbReference type="EMBL" id="JAEAOA010001549">
    <property type="protein sequence ID" value="KAK3603315.1"/>
    <property type="molecule type" value="Genomic_DNA"/>
</dbReference>
<evidence type="ECO:0000256" key="6">
    <source>
        <dbReference type="ARBA" id="ARBA00023136"/>
    </source>
</evidence>
<dbReference type="Proteomes" id="UP001195483">
    <property type="component" value="Unassembled WGS sequence"/>
</dbReference>
<reference evidence="8" key="1">
    <citation type="journal article" date="2021" name="Genome Biol. Evol.">
        <title>A High-Quality Reference Genome for a Parasitic Bivalve with Doubly Uniparental Inheritance (Bivalvia: Unionida).</title>
        <authorList>
            <person name="Smith C.H."/>
        </authorList>
    </citation>
    <scope>NUCLEOTIDE SEQUENCE</scope>
    <source>
        <strain evidence="8">CHS0354</strain>
    </source>
</reference>
<keyword evidence="9" id="KW-1185">Reference proteome</keyword>
<evidence type="ECO:0000256" key="1">
    <source>
        <dbReference type="ARBA" id="ARBA00004477"/>
    </source>
</evidence>
<feature type="transmembrane region" description="Helical" evidence="7">
    <location>
        <begin position="43"/>
        <end position="64"/>
    </location>
</feature>
<dbReference type="GO" id="GO:0007029">
    <property type="term" value="P:endoplasmic reticulum organization"/>
    <property type="evidence" value="ECO:0007669"/>
    <property type="project" value="InterPro"/>
</dbReference>
<evidence type="ECO:0000256" key="7">
    <source>
        <dbReference type="SAM" id="Phobius"/>
    </source>
</evidence>
<dbReference type="InterPro" id="IPR009787">
    <property type="entry name" value="Jagunal"/>
</dbReference>
<dbReference type="Pfam" id="PF07086">
    <property type="entry name" value="Jagunal"/>
    <property type="match status" value="1"/>
</dbReference>
<dbReference type="PANTHER" id="PTHR20955:SF1">
    <property type="entry name" value="PROTEIN JAGUNAL HOMOLOG 1"/>
    <property type="match status" value="1"/>
</dbReference>
<name>A0AAE0W7R1_9BIVA</name>